<keyword evidence="3" id="KW-0741">SOS mutagenesis</keyword>
<dbReference type="InterPro" id="IPR043128">
    <property type="entry name" value="Rev_trsase/Diguanyl_cyclase"/>
</dbReference>
<dbReference type="Pfam" id="PF00817">
    <property type="entry name" value="IMS"/>
    <property type="match status" value="1"/>
</dbReference>
<dbReference type="InterPro" id="IPR043502">
    <property type="entry name" value="DNA/RNA_pol_sf"/>
</dbReference>
<dbReference type="NCBIfam" id="NF002955">
    <property type="entry name" value="PRK03609.1"/>
    <property type="match status" value="1"/>
</dbReference>
<dbReference type="PROSITE" id="PS50173">
    <property type="entry name" value="UMUC"/>
    <property type="match status" value="1"/>
</dbReference>
<dbReference type="GO" id="GO:0003887">
    <property type="term" value="F:DNA-directed DNA polymerase activity"/>
    <property type="evidence" value="ECO:0007669"/>
    <property type="project" value="UniProtKB-EC"/>
</dbReference>
<dbReference type="GO" id="GO:0006281">
    <property type="term" value="P:DNA repair"/>
    <property type="evidence" value="ECO:0007669"/>
    <property type="project" value="UniProtKB-KW"/>
</dbReference>
<dbReference type="PANTHER" id="PTHR11076">
    <property type="entry name" value="DNA REPAIR POLYMERASE UMUC / TRANSFERASE FAMILY MEMBER"/>
    <property type="match status" value="1"/>
</dbReference>
<dbReference type="EMBL" id="CP047261">
    <property type="protein sequence ID" value="QHF00465.1"/>
    <property type="molecule type" value="Genomic_DNA"/>
</dbReference>
<gene>
    <name evidence="7" type="primary">umuC</name>
    <name evidence="7" type="ORF">PMA4326_028525</name>
</gene>
<dbReference type="AlphaFoldDB" id="A0A8T8CAF0"/>
<keyword evidence="7" id="KW-0808">Transferase</keyword>
<dbReference type="GO" id="GO:0003684">
    <property type="term" value="F:damaged DNA binding"/>
    <property type="evidence" value="ECO:0007669"/>
    <property type="project" value="InterPro"/>
</dbReference>
<keyword evidence="2" id="KW-0227">DNA damage</keyword>
<evidence type="ECO:0000313" key="7">
    <source>
        <dbReference type="EMBL" id="QHF00465.1"/>
    </source>
</evidence>
<name>A0A8T8CAF0_PSEYM</name>
<keyword evidence="4" id="KW-0234">DNA repair</keyword>
<evidence type="ECO:0000259" key="6">
    <source>
        <dbReference type="PROSITE" id="PS50173"/>
    </source>
</evidence>
<sequence>MRHDRPTYALIDCNSFYCSCERLFRPELRNTPIVTLSNNDGCVIARTEEAKALGLKMGDPYFKIKDFLIDNGVVAFSSNYALYGDISSRIQQTIESMVPRAEVYSIDELFADLTGIPEPLGDFARSIQSRIKLWIGMPVGIGIGHTKTLAKAAQHASKLYKKQTGGVVDLRPDKAVKWLLQRMPCNDVWGVGRRLTEHLKAENVTTAWQLANLDPKTVRQRYGVVLERTVRELSGEACIELQEVEPDRQAICTSRMFGSRVTTRSGMQEAIAAYMHRASQKLRKQRSLTGVIRIGIRTSPFGDGLKYSNAVTITPPFPTDDVLLLTRLANDALDVIWRDGFKYSKAEILLMDLRKRGEYTEDLFTPSQSTKSDDLMRVLDQVNRRFGKNAVHSGRMPLSPEWEMRRELLSPSYTTSFYQLMKFAAF</sequence>
<evidence type="ECO:0000256" key="5">
    <source>
        <dbReference type="ARBA" id="ARBA00023236"/>
    </source>
</evidence>
<accession>A0A8T8CAF0</accession>
<dbReference type="CDD" id="cd01700">
    <property type="entry name" value="PolY_Pol_V_umuC"/>
    <property type="match status" value="1"/>
</dbReference>
<geneLocation type="plasmid" evidence="7 8">
    <name>pPma4326F</name>
</geneLocation>
<dbReference type="Pfam" id="PF13438">
    <property type="entry name" value="DUF4113"/>
    <property type="match status" value="1"/>
</dbReference>
<evidence type="ECO:0000256" key="4">
    <source>
        <dbReference type="ARBA" id="ARBA00023204"/>
    </source>
</evidence>
<dbReference type="Gene3D" id="3.40.1170.60">
    <property type="match status" value="1"/>
</dbReference>
<dbReference type="RefSeq" id="WP_007250738.1">
    <property type="nucleotide sequence ID" value="NZ_CP047261.1"/>
</dbReference>
<evidence type="ECO:0000313" key="8">
    <source>
        <dbReference type="Proteomes" id="UP000003811"/>
    </source>
</evidence>
<evidence type="ECO:0000256" key="2">
    <source>
        <dbReference type="ARBA" id="ARBA00022763"/>
    </source>
</evidence>
<dbReference type="PANTHER" id="PTHR11076:SF34">
    <property type="entry name" value="PROTEIN UMUC"/>
    <property type="match status" value="1"/>
</dbReference>
<keyword evidence="5" id="KW-0742">SOS response</keyword>
<dbReference type="InterPro" id="IPR001126">
    <property type="entry name" value="UmuC"/>
</dbReference>
<keyword evidence="7" id="KW-0614">Plasmid</keyword>
<proteinExistence type="inferred from homology"/>
<comment type="similarity">
    <text evidence="1">Belongs to the DNA polymerase type-Y family.</text>
</comment>
<dbReference type="Gene3D" id="1.10.150.20">
    <property type="entry name" value="5' to 3' exonuclease, C-terminal subdomain"/>
    <property type="match status" value="1"/>
</dbReference>
<protein>
    <submittedName>
        <fullName evidence="7">Translesion error-prone DNA polymerase V subunit UmuC</fullName>
        <ecNumber evidence="7">2.7.7.7</ecNumber>
    </submittedName>
</protein>
<dbReference type="Proteomes" id="UP000003811">
    <property type="component" value="Plasmid pPma4326F"/>
</dbReference>
<dbReference type="InterPro" id="IPR025188">
    <property type="entry name" value="DUF4113"/>
</dbReference>
<dbReference type="GO" id="GO:0042276">
    <property type="term" value="P:error-prone translesion synthesis"/>
    <property type="evidence" value="ECO:0007669"/>
    <property type="project" value="TreeGrafter"/>
</dbReference>
<dbReference type="Pfam" id="PF11799">
    <property type="entry name" value="IMS_C"/>
    <property type="match status" value="1"/>
</dbReference>
<dbReference type="GO" id="GO:0009432">
    <property type="term" value="P:SOS response"/>
    <property type="evidence" value="ECO:0007669"/>
    <property type="project" value="UniProtKB-KW"/>
</dbReference>
<organism evidence="7 8">
    <name type="scientific">Pseudomonas syringae pv. maculicola str. ES4326</name>
    <dbReference type="NCBI Taxonomy" id="629265"/>
    <lineage>
        <taxon>Bacteria</taxon>
        <taxon>Pseudomonadati</taxon>
        <taxon>Pseudomonadota</taxon>
        <taxon>Gammaproteobacteria</taxon>
        <taxon>Pseudomonadales</taxon>
        <taxon>Pseudomonadaceae</taxon>
        <taxon>Pseudomonas</taxon>
    </lineage>
</organism>
<dbReference type="EC" id="2.7.7.7" evidence="7"/>
<evidence type="ECO:0000256" key="3">
    <source>
        <dbReference type="ARBA" id="ARBA00023199"/>
    </source>
</evidence>
<reference evidence="7 8" key="1">
    <citation type="journal article" date="2011" name="PLoS Pathog.">
        <title>Dynamic evolution of pathogenicity revealed by sequencing and comparative genomics of 19 Pseudomonas syringae isolates.</title>
        <authorList>
            <person name="Baltrus D.A."/>
            <person name="Nishimura M.T."/>
            <person name="Romanchuk A."/>
            <person name="Chang J.H."/>
            <person name="Mukhtar M.S."/>
            <person name="Cherkis K."/>
            <person name="Roach J."/>
            <person name="Grant S.R."/>
            <person name="Jones C.D."/>
            <person name="Dangl J.L."/>
        </authorList>
    </citation>
    <scope>NUCLEOTIDE SEQUENCE [LARGE SCALE GENOMIC DNA]</scope>
    <source>
        <strain evidence="7">ES4326</strain>
        <plasmid evidence="8">pPma4326F</plasmid>
    </source>
</reference>
<dbReference type="InterPro" id="IPR050116">
    <property type="entry name" value="DNA_polymerase-Y"/>
</dbReference>
<dbReference type="GO" id="GO:0005829">
    <property type="term" value="C:cytosol"/>
    <property type="evidence" value="ECO:0007669"/>
    <property type="project" value="TreeGrafter"/>
</dbReference>
<keyword evidence="7" id="KW-0548">Nucleotidyltransferase</keyword>
<feature type="domain" description="UmuC" evidence="6">
    <location>
        <begin position="8"/>
        <end position="192"/>
    </location>
</feature>
<evidence type="ECO:0000256" key="1">
    <source>
        <dbReference type="ARBA" id="ARBA00010945"/>
    </source>
</evidence>
<dbReference type="InterPro" id="IPR017961">
    <property type="entry name" value="DNA_pol_Y-fam_little_finger"/>
</dbReference>
<dbReference type="SUPFAM" id="SSF56672">
    <property type="entry name" value="DNA/RNA polymerases"/>
    <property type="match status" value="1"/>
</dbReference>
<dbReference type="Gene3D" id="3.30.70.270">
    <property type="match status" value="1"/>
</dbReference>